<feature type="compositionally biased region" description="Polar residues" evidence="1">
    <location>
        <begin position="132"/>
        <end position="144"/>
    </location>
</feature>
<dbReference type="EMBL" id="VSRR010070143">
    <property type="protein sequence ID" value="MPC85966.1"/>
    <property type="molecule type" value="Genomic_DNA"/>
</dbReference>
<accession>A0A5B7IW93</accession>
<sequence length="171" mass="18104">MRRVLAISSSLTRHVVRSHEYPCVIGLSVERHFVAAREPYPGQPPGAQPSAYQRRGGGLVWCGRQSSDSWSGSLVTAARPPLVRLCPCRVTLPGSVGDVLLGEKGGEARKGEAVICASVLISVRQASPRLSGTKKNIKKTSFSSHAAAREAPTPGRKVIKQVGIDPGSSTP</sequence>
<feature type="region of interest" description="Disordered" evidence="1">
    <location>
        <begin position="132"/>
        <end position="171"/>
    </location>
</feature>
<dbReference type="Proteomes" id="UP000324222">
    <property type="component" value="Unassembled WGS sequence"/>
</dbReference>
<evidence type="ECO:0000313" key="3">
    <source>
        <dbReference type="Proteomes" id="UP000324222"/>
    </source>
</evidence>
<gene>
    <name evidence="2" type="ORF">E2C01_080773</name>
</gene>
<evidence type="ECO:0000313" key="2">
    <source>
        <dbReference type="EMBL" id="MPC85966.1"/>
    </source>
</evidence>
<dbReference type="AlphaFoldDB" id="A0A5B7IW93"/>
<proteinExistence type="predicted"/>
<name>A0A5B7IW93_PORTR</name>
<keyword evidence="3" id="KW-1185">Reference proteome</keyword>
<organism evidence="2 3">
    <name type="scientific">Portunus trituberculatus</name>
    <name type="common">Swimming crab</name>
    <name type="synonym">Neptunus trituberculatus</name>
    <dbReference type="NCBI Taxonomy" id="210409"/>
    <lineage>
        <taxon>Eukaryota</taxon>
        <taxon>Metazoa</taxon>
        <taxon>Ecdysozoa</taxon>
        <taxon>Arthropoda</taxon>
        <taxon>Crustacea</taxon>
        <taxon>Multicrustacea</taxon>
        <taxon>Malacostraca</taxon>
        <taxon>Eumalacostraca</taxon>
        <taxon>Eucarida</taxon>
        <taxon>Decapoda</taxon>
        <taxon>Pleocyemata</taxon>
        <taxon>Brachyura</taxon>
        <taxon>Eubrachyura</taxon>
        <taxon>Portunoidea</taxon>
        <taxon>Portunidae</taxon>
        <taxon>Portuninae</taxon>
        <taxon>Portunus</taxon>
    </lineage>
</organism>
<protein>
    <submittedName>
        <fullName evidence="2">Uncharacterized protein</fullName>
    </submittedName>
</protein>
<reference evidence="2 3" key="1">
    <citation type="submission" date="2019-05" db="EMBL/GenBank/DDBJ databases">
        <title>Another draft genome of Portunus trituberculatus and its Hox gene families provides insights of decapod evolution.</title>
        <authorList>
            <person name="Jeong J.-H."/>
            <person name="Song I."/>
            <person name="Kim S."/>
            <person name="Choi T."/>
            <person name="Kim D."/>
            <person name="Ryu S."/>
            <person name="Kim W."/>
        </authorList>
    </citation>
    <scope>NUCLEOTIDE SEQUENCE [LARGE SCALE GENOMIC DNA]</scope>
    <source>
        <tissue evidence="2">Muscle</tissue>
    </source>
</reference>
<comment type="caution">
    <text evidence="2">The sequence shown here is derived from an EMBL/GenBank/DDBJ whole genome shotgun (WGS) entry which is preliminary data.</text>
</comment>
<evidence type="ECO:0000256" key="1">
    <source>
        <dbReference type="SAM" id="MobiDB-lite"/>
    </source>
</evidence>